<feature type="region of interest" description="Disordered" evidence="1">
    <location>
        <begin position="1"/>
        <end position="22"/>
    </location>
</feature>
<comment type="caution">
    <text evidence="3">The sequence shown here is derived from an EMBL/GenBank/DDBJ whole genome shotgun (WGS) entry which is preliminary data.</text>
</comment>
<keyword evidence="4" id="KW-1185">Reference proteome</keyword>
<name>A0A369TD27_9PROT</name>
<evidence type="ECO:0000259" key="2">
    <source>
        <dbReference type="PROSITE" id="PS51746"/>
    </source>
</evidence>
<reference evidence="3 4" key="1">
    <citation type="submission" date="2018-07" db="EMBL/GenBank/DDBJ databases">
        <title>Venubactetium sediminum gen. nov., sp. nov., isolated from a marine solar saltern.</title>
        <authorList>
            <person name="Wang S."/>
        </authorList>
    </citation>
    <scope>NUCLEOTIDE SEQUENCE [LARGE SCALE GENOMIC DNA]</scope>
    <source>
        <strain evidence="3 4">WD2A32</strain>
    </source>
</reference>
<dbReference type="CDD" id="cd00143">
    <property type="entry name" value="PP2Cc"/>
    <property type="match status" value="1"/>
</dbReference>
<dbReference type="InterPro" id="IPR036457">
    <property type="entry name" value="PPM-type-like_dom_sf"/>
</dbReference>
<dbReference type="AlphaFoldDB" id="A0A369TD27"/>
<dbReference type="InterPro" id="IPR001932">
    <property type="entry name" value="PPM-type_phosphatase-like_dom"/>
</dbReference>
<gene>
    <name evidence="3" type="ORF">DRB17_05340</name>
</gene>
<dbReference type="EMBL" id="QPMH01000003">
    <property type="protein sequence ID" value="RDD63190.1"/>
    <property type="molecule type" value="Genomic_DNA"/>
</dbReference>
<evidence type="ECO:0000256" key="1">
    <source>
        <dbReference type="SAM" id="MobiDB-lite"/>
    </source>
</evidence>
<evidence type="ECO:0000313" key="3">
    <source>
        <dbReference type="EMBL" id="RDD63190.1"/>
    </source>
</evidence>
<dbReference type="Gene3D" id="3.60.40.10">
    <property type="entry name" value="PPM-type phosphatase domain"/>
    <property type="match status" value="1"/>
</dbReference>
<feature type="compositionally biased region" description="Basic residues" evidence="1">
    <location>
        <begin position="1"/>
        <end position="10"/>
    </location>
</feature>
<dbReference type="SMART" id="SM00332">
    <property type="entry name" value="PP2Cc"/>
    <property type="match status" value="1"/>
</dbReference>
<feature type="domain" description="PPM-type phosphatase" evidence="2">
    <location>
        <begin position="40"/>
        <end position="285"/>
    </location>
</feature>
<protein>
    <submittedName>
        <fullName evidence="3">Serine/threonine-protein phosphatase</fullName>
    </submittedName>
</protein>
<dbReference type="Proteomes" id="UP000253941">
    <property type="component" value="Unassembled WGS sequence"/>
</dbReference>
<dbReference type="Pfam" id="PF13672">
    <property type="entry name" value="PP2C_2"/>
    <property type="match status" value="1"/>
</dbReference>
<dbReference type="SUPFAM" id="SSF81606">
    <property type="entry name" value="PP2C-like"/>
    <property type="match status" value="1"/>
</dbReference>
<evidence type="ECO:0000313" key="4">
    <source>
        <dbReference type="Proteomes" id="UP000253941"/>
    </source>
</evidence>
<organism evidence="3 4">
    <name type="scientific">Ferruginivarius sediminum</name>
    <dbReference type="NCBI Taxonomy" id="2661937"/>
    <lineage>
        <taxon>Bacteria</taxon>
        <taxon>Pseudomonadati</taxon>
        <taxon>Pseudomonadota</taxon>
        <taxon>Alphaproteobacteria</taxon>
        <taxon>Rhodospirillales</taxon>
        <taxon>Rhodospirillaceae</taxon>
        <taxon>Ferruginivarius</taxon>
    </lineage>
</organism>
<dbReference type="PROSITE" id="PS51746">
    <property type="entry name" value="PPM_2"/>
    <property type="match status" value="1"/>
</dbReference>
<sequence length="287" mass="30176">MSAWRRSPRRKSADGHEPRDLRGRICFGNNAMPEVEVTARVRVHALTHHGAVRPHNEDTVAVGEWMASNDLTRSKVFTFEEEGPVVAVVADGLGGHAAGDVASRAAAGYLAARAGGLTTTAKAISLLQDCNGVLYDMMVRGEGAPGMGTTVVGLVVRGDGAIAFNVGDSRAYRFDGSELVQLSTDDTPGPKLENGRTAAMTTPLITQSLGGQSSFTEIHPHAESDSAVPGTRYLLCSDGLSDLVGADAIAARLRENEDAEAVHALFKDAMGLGGKDNISIVIVRVED</sequence>
<feature type="compositionally biased region" description="Basic and acidic residues" evidence="1">
    <location>
        <begin position="11"/>
        <end position="22"/>
    </location>
</feature>
<dbReference type="SMART" id="SM00331">
    <property type="entry name" value="PP2C_SIG"/>
    <property type="match status" value="1"/>
</dbReference>
<proteinExistence type="predicted"/>
<accession>A0A369TD27</accession>